<keyword evidence="5" id="KW-1185">Reference proteome</keyword>
<dbReference type="Proteomes" id="UP000007797">
    <property type="component" value="Unassembled WGS sequence"/>
</dbReference>
<dbReference type="OrthoDB" id="1093at2759"/>
<evidence type="ECO:0000256" key="1">
    <source>
        <dbReference type="ARBA" id="ARBA00006207"/>
    </source>
</evidence>
<name>F4PPZ9_CACFS</name>
<dbReference type="GO" id="GO:0008541">
    <property type="term" value="C:proteasome regulatory particle, lid subcomplex"/>
    <property type="evidence" value="ECO:0007669"/>
    <property type="project" value="TreeGrafter"/>
</dbReference>
<dbReference type="AlphaFoldDB" id="F4PPZ9"/>
<dbReference type="PANTHER" id="PTHR10539">
    <property type="entry name" value="26S PROTEASOME NON-ATPASE REGULATORY SUBUNIT 13"/>
    <property type="match status" value="1"/>
</dbReference>
<proteinExistence type="inferred from homology"/>
<dbReference type="PROSITE" id="PS50250">
    <property type="entry name" value="PCI"/>
    <property type="match status" value="1"/>
</dbReference>
<gene>
    <name evidence="4" type="primary">psmD13</name>
    <name evidence="4" type="ORF">DFA_04589</name>
</gene>
<dbReference type="EMBL" id="GL883009">
    <property type="protein sequence ID" value="EGG22462.1"/>
    <property type="molecule type" value="Genomic_DNA"/>
</dbReference>
<dbReference type="Pfam" id="PF22037">
    <property type="entry name" value="PSD13_N"/>
    <property type="match status" value="1"/>
</dbReference>
<dbReference type="InterPro" id="IPR035298">
    <property type="entry name" value="PSMD13"/>
</dbReference>
<evidence type="ECO:0000313" key="5">
    <source>
        <dbReference type="Proteomes" id="UP000007797"/>
    </source>
</evidence>
<accession>F4PPZ9</accession>
<feature type="domain" description="PCI" evidence="3">
    <location>
        <begin position="170"/>
        <end position="340"/>
    </location>
</feature>
<evidence type="ECO:0000259" key="3">
    <source>
        <dbReference type="PROSITE" id="PS50250"/>
    </source>
</evidence>
<dbReference type="Pfam" id="PF01399">
    <property type="entry name" value="PCI"/>
    <property type="match status" value="1"/>
</dbReference>
<dbReference type="GO" id="GO:0005634">
    <property type="term" value="C:nucleus"/>
    <property type="evidence" value="ECO:0007669"/>
    <property type="project" value="TreeGrafter"/>
</dbReference>
<dbReference type="RefSeq" id="XP_004360313.1">
    <property type="nucleotide sequence ID" value="XM_004360256.1"/>
</dbReference>
<comment type="similarity">
    <text evidence="1">Belongs to the proteasome subunit S11 family.</text>
</comment>
<dbReference type="GO" id="GO:0005829">
    <property type="term" value="C:cytosol"/>
    <property type="evidence" value="ECO:0007669"/>
    <property type="project" value="TreeGrafter"/>
</dbReference>
<dbReference type="SMART" id="SM00088">
    <property type="entry name" value="PINT"/>
    <property type="match status" value="1"/>
</dbReference>
<protein>
    <submittedName>
        <fullName evidence="4">26S proteasome non-ATPase regulatory subunit 13</fullName>
    </submittedName>
</protein>
<dbReference type="InterPro" id="IPR054179">
    <property type="entry name" value="PSD13_N"/>
</dbReference>
<dbReference type="OMA" id="SFEDYWE"/>
<evidence type="ECO:0000313" key="4">
    <source>
        <dbReference type="EMBL" id="EGG22462.1"/>
    </source>
</evidence>
<organism evidence="4 5">
    <name type="scientific">Cavenderia fasciculata</name>
    <name type="common">Slime mold</name>
    <name type="synonym">Dictyostelium fasciculatum</name>
    <dbReference type="NCBI Taxonomy" id="261658"/>
    <lineage>
        <taxon>Eukaryota</taxon>
        <taxon>Amoebozoa</taxon>
        <taxon>Evosea</taxon>
        <taxon>Eumycetozoa</taxon>
        <taxon>Dictyostelia</taxon>
        <taxon>Acytosteliales</taxon>
        <taxon>Cavenderiaceae</taxon>
        <taxon>Cavenderia</taxon>
    </lineage>
</organism>
<dbReference type="GO" id="GO:0006511">
    <property type="term" value="P:ubiquitin-dependent protein catabolic process"/>
    <property type="evidence" value="ECO:0007669"/>
    <property type="project" value="TreeGrafter"/>
</dbReference>
<dbReference type="SUPFAM" id="SSF46785">
    <property type="entry name" value="Winged helix' DNA-binding domain"/>
    <property type="match status" value="1"/>
</dbReference>
<reference evidence="5" key="1">
    <citation type="journal article" date="2011" name="Genome Res.">
        <title>Phylogeny-wide analysis of social amoeba genomes highlights ancient origins for complex intercellular communication.</title>
        <authorList>
            <person name="Heidel A.J."/>
            <person name="Lawal H.M."/>
            <person name="Felder M."/>
            <person name="Schilde C."/>
            <person name="Helps N.R."/>
            <person name="Tunggal B."/>
            <person name="Rivero F."/>
            <person name="John U."/>
            <person name="Schleicher M."/>
            <person name="Eichinger L."/>
            <person name="Platzer M."/>
            <person name="Noegel A.A."/>
            <person name="Schaap P."/>
            <person name="Gloeckner G."/>
        </authorList>
    </citation>
    <scope>NUCLEOTIDE SEQUENCE [LARGE SCALE GENOMIC DNA]</scope>
    <source>
        <strain evidence="5">SH3</strain>
    </source>
</reference>
<dbReference type="STRING" id="1054147.F4PPZ9"/>
<evidence type="ECO:0000256" key="2">
    <source>
        <dbReference type="ARBA" id="ARBA00022942"/>
    </source>
</evidence>
<dbReference type="InterPro" id="IPR000717">
    <property type="entry name" value="PCI_dom"/>
</dbReference>
<dbReference type="PANTHER" id="PTHR10539:SF0">
    <property type="entry name" value="26S PROTEASOME NON-ATPASE REGULATORY SUBUNIT 13"/>
    <property type="match status" value="1"/>
</dbReference>
<sequence length="378" mass="43097">MRTIEYLDHLKVSFPELTDQVVLLRDYYNNKLWHQLTEQIKVLIQSPQLLAKKELVNLYEIFIKDFETRMKPLSLVEICIVIAQQLDNDGARKFIEQISQKVKKDKSGYILALAFIASIHLNSQNQQECKTTIETARDELKGVTGLEPIVYSSFYKICTEYHRLKNQASEFYQNALLYLSYCKLDTMSVDKQTALAFDLGIAALIGEVYSFGDLITHPILKSLESTQSAWLIQLLKAFNVGDITQFENLTNQHRDSIAKIDAIVNNKQKLLQKISILSLLDLAFRTPSEHRTIAFKTIAQTTKLPLDDIEHLLMKALSLGLIKGHIDQIDQTVAIAWVQPRILDLNQIATMKGKILDWTSKAQTSLNTIETETVDLVV</sequence>
<dbReference type="InterPro" id="IPR036390">
    <property type="entry name" value="WH_DNA-bd_sf"/>
</dbReference>
<dbReference type="GeneID" id="14874588"/>
<keyword evidence="2 4" id="KW-0647">Proteasome</keyword>
<dbReference type="GO" id="GO:0005198">
    <property type="term" value="F:structural molecule activity"/>
    <property type="evidence" value="ECO:0007669"/>
    <property type="project" value="TreeGrafter"/>
</dbReference>
<dbReference type="KEGG" id="dfa:DFA_04589"/>